<dbReference type="AlphaFoldDB" id="A1ZRX2"/>
<proteinExistence type="predicted"/>
<name>A1ZRX2_MICM2</name>
<organism evidence="1 2">
    <name type="scientific">Microscilla marina ATCC 23134</name>
    <dbReference type="NCBI Taxonomy" id="313606"/>
    <lineage>
        <taxon>Bacteria</taxon>
        <taxon>Pseudomonadati</taxon>
        <taxon>Bacteroidota</taxon>
        <taxon>Cytophagia</taxon>
        <taxon>Cytophagales</taxon>
        <taxon>Microscillaceae</taxon>
        <taxon>Microscilla</taxon>
    </lineage>
</organism>
<dbReference type="Proteomes" id="UP000004095">
    <property type="component" value="Unassembled WGS sequence"/>
</dbReference>
<keyword evidence="2" id="KW-1185">Reference proteome</keyword>
<protein>
    <submittedName>
        <fullName evidence="1">Uncharacterized protein</fullName>
    </submittedName>
</protein>
<evidence type="ECO:0000313" key="2">
    <source>
        <dbReference type="Proteomes" id="UP000004095"/>
    </source>
</evidence>
<accession>A1ZRX2</accession>
<comment type="caution">
    <text evidence="1">The sequence shown here is derived from an EMBL/GenBank/DDBJ whole genome shotgun (WGS) entry which is preliminary data.</text>
</comment>
<sequence>MVKYGLLHHFFYAINLLNFGTSLLKTLGMKKLVTGIYLGFLMSVIAGCSGDIDEQQRKYHPAAGNALVSQQKRVSDYKKQAIDIMGMWYLNEWDLYHTIRFIDKQRVEFYTHIDTILTYDYEIRPDSLLIYNEGGDRLYINLIEKLSRDTLVFRNLLEKAGPQHYSRKRTKNLGK</sequence>
<evidence type="ECO:0000313" key="1">
    <source>
        <dbReference type="EMBL" id="EAY26860.1"/>
    </source>
</evidence>
<dbReference type="EMBL" id="AAWS01000029">
    <property type="protein sequence ID" value="EAY26860.1"/>
    <property type="molecule type" value="Genomic_DNA"/>
</dbReference>
<gene>
    <name evidence="1" type="ORF">M23134_04810</name>
</gene>
<reference evidence="1 2" key="1">
    <citation type="submission" date="2007-01" db="EMBL/GenBank/DDBJ databases">
        <authorList>
            <person name="Haygood M."/>
            <person name="Podell S."/>
            <person name="Anderson C."/>
            <person name="Hopkinson B."/>
            <person name="Roe K."/>
            <person name="Barbeau K."/>
            <person name="Gaasterland T."/>
            <person name="Ferriera S."/>
            <person name="Johnson J."/>
            <person name="Kravitz S."/>
            <person name="Beeson K."/>
            <person name="Sutton G."/>
            <person name="Rogers Y.-H."/>
            <person name="Friedman R."/>
            <person name="Frazier M."/>
            <person name="Venter J.C."/>
        </authorList>
    </citation>
    <scope>NUCLEOTIDE SEQUENCE [LARGE SCALE GENOMIC DNA]</scope>
    <source>
        <strain evidence="1 2">ATCC 23134</strain>
    </source>
</reference>